<feature type="coiled-coil region" evidence="1">
    <location>
        <begin position="173"/>
        <end position="200"/>
    </location>
</feature>
<evidence type="ECO:0000313" key="3">
    <source>
        <dbReference type="Proteomes" id="UP000236745"/>
    </source>
</evidence>
<dbReference type="PROSITE" id="PS51257">
    <property type="entry name" value="PROKAR_LIPOPROTEIN"/>
    <property type="match status" value="1"/>
</dbReference>
<organism evidence="2 3">
    <name type="scientific">Marinobacterium lutimaris</name>
    <dbReference type="NCBI Taxonomy" id="568106"/>
    <lineage>
        <taxon>Bacteria</taxon>
        <taxon>Pseudomonadati</taxon>
        <taxon>Pseudomonadota</taxon>
        <taxon>Gammaproteobacteria</taxon>
        <taxon>Oceanospirillales</taxon>
        <taxon>Oceanospirillaceae</taxon>
        <taxon>Marinobacterium</taxon>
    </lineage>
</organism>
<dbReference type="OrthoDB" id="6182461at2"/>
<dbReference type="EMBL" id="FNVQ01000001">
    <property type="protein sequence ID" value="SEG18135.1"/>
    <property type="molecule type" value="Genomic_DNA"/>
</dbReference>
<evidence type="ECO:0008006" key="4">
    <source>
        <dbReference type="Google" id="ProtNLM"/>
    </source>
</evidence>
<keyword evidence="3" id="KW-1185">Reference proteome</keyword>
<dbReference type="RefSeq" id="WP_104002481.1">
    <property type="nucleotide sequence ID" value="NZ_FNVQ01000001.1"/>
</dbReference>
<dbReference type="AlphaFoldDB" id="A0A1H5Y2V7"/>
<sequence length="258" mass="29280">MRYPFRLFLSAVLLTGLTGCSQEEELTSLNVSAADYAGQGIRGYSVVDPNDPKNRGGGESLTPYSAGGITCCYQIPKQWHEGLQVDVVVTYPLEGDTTDERSESLAKRQAEGTMQQTIRVDVPEYETPAKGTLWVQFLPDEKANVVVSNFDPPHEDFPGEVKGWPVPSDEYRRKLVDRELADIESRLERNQKNLAEFKDSPGKSLEKFWGVFTRTRSERIEGLSGPQDPKFKPLLEEYLTNFIKHDRQRIELLREVRP</sequence>
<evidence type="ECO:0000313" key="2">
    <source>
        <dbReference type="EMBL" id="SEG18135.1"/>
    </source>
</evidence>
<evidence type="ECO:0000256" key="1">
    <source>
        <dbReference type="SAM" id="Coils"/>
    </source>
</evidence>
<reference evidence="2 3" key="1">
    <citation type="submission" date="2016-10" db="EMBL/GenBank/DDBJ databases">
        <authorList>
            <person name="de Groot N.N."/>
        </authorList>
    </citation>
    <scope>NUCLEOTIDE SEQUENCE [LARGE SCALE GENOMIC DNA]</scope>
    <source>
        <strain evidence="2 3">DSM 22012</strain>
    </source>
</reference>
<protein>
    <recommendedName>
        <fullName evidence="4">DUF3304 domain-containing protein</fullName>
    </recommendedName>
</protein>
<dbReference type="Pfam" id="PF11745">
    <property type="entry name" value="DUF3304"/>
    <property type="match status" value="1"/>
</dbReference>
<gene>
    <name evidence="2" type="ORF">SAMN05444390_1011590</name>
</gene>
<keyword evidence="1" id="KW-0175">Coiled coil</keyword>
<proteinExistence type="predicted"/>
<dbReference type="InterPro" id="IPR021733">
    <property type="entry name" value="DUF3304"/>
</dbReference>
<dbReference type="Proteomes" id="UP000236745">
    <property type="component" value="Unassembled WGS sequence"/>
</dbReference>
<accession>A0A1H5Y2V7</accession>
<name>A0A1H5Y2V7_9GAMM</name>